<organism evidence="8 9">
    <name type="scientific">[Candida] railenensis</name>
    <dbReference type="NCBI Taxonomy" id="45579"/>
    <lineage>
        <taxon>Eukaryota</taxon>
        <taxon>Fungi</taxon>
        <taxon>Dikarya</taxon>
        <taxon>Ascomycota</taxon>
        <taxon>Saccharomycotina</taxon>
        <taxon>Pichiomycetes</taxon>
        <taxon>Debaryomycetaceae</taxon>
        <taxon>Kurtzmaniella</taxon>
    </lineage>
</organism>
<sequence length="292" mass="32895">MDPRALIADAEKLTKPQSGFFSFISGSSSSYRLEEATDLYIQAANQYRLSKEFNLAGQQFVKAADLQKQLGNHNDVANHLIEAYKCFKGVSPQDAIDSLSQAIHIFLTQNGQFRRAANFTMDLGELYESVGDTESAIKSYEQAGDYFVTDHAEALSSKAFLKCADLCAGSKNFKKAIELYDNIISKSLGNNLTKWNLKDYFFKSILCILCTDDVVEAHKKSNTFLNDEPSWESTREYKLIQDILESIDAGDVQGFSDKVFEYDQFSKLDKLKTQLLLQIKNSVVEQDDDDLL</sequence>
<dbReference type="GO" id="GO:0006886">
    <property type="term" value="P:intracellular protein transport"/>
    <property type="evidence" value="ECO:0007669"/>
    <property type="project" value="UniProtKB-UniRule"/>
</dbReference>
<dbReference type="PRINTS" id="PR00448">
    <property type="entry name" value="NSFATTACHMNT"/>
</dbReference>
<dbReference type="PANTHER" id="PTHR13768">
    <property type="entry name" value="SOLUBLE NSF ATTACHMENT PROTEIN SNAP"/>
    <property type="match status" value="1"/>
</dbReference>
<dbReference type="InterPro" id="IPR000744">
    <property type="entry name" value="NSF_attach"/>
</dbReference>
<evidence type="ECO:0000313" key="8">
    <source>
        <dbReference type="EMBL" id="CAH2355409.1"/>
    </source>
</evidence>
<dbReference type="GO" id="GO:0005483">
    <property type="term" value="F:soluble NSF attachment protein activity"/>
    <property type="evidence" value="ECO:0007669"/>
    <property type="project" value="UniProtKB-ARBA"/>
</dbReference>
<gene>
    <name evidence="8" type="ORF">CLIB1423_26S00166</name>
</gene>
<dbReference type="GO" id="GO:0035494">
    <property type="term" value="P:SNARE complex disassembly"/>
    <property type="evidence" value="ECO:0007669"/>
    <property type="project" value="TreeGrafter"/>
</dbReference>
<comment type="similarity">
    <text evidence="2 7">Belongs to the SNAP family.</text>
</comment>
<evidence type="ECO:0000256" key="7">
    <source>
        <dbReference type="RuleBase" id="RU367013"/>
    </source>
</evidence>
<dbReference type="OrthoDB" id="9984275at2759"/>
<dbReference type="GO" id="GO:0005774">
    <property type="term" value="C:vacuolar membrane"/>
    <property type="evidence" value="ECO:0007669"/>
    <property type="project" value="TreeGrafter"/>
</dbReference>
<evidence type="ECO:0000256" key="1">
    <source>
        <dbReference type="ARBA" id="ARBA00004170"/>
    </source>
</evidence>
<dbReference type="Proteomes" id="UP000837801">
    <property type="component" value="Unassembled WGS sequence"/>
</dbReference>
<evidence type="ECO:0000256" key="2">
    <source>
        <dbReference type="ARBA" id="ARBA00010050"/>
    </source>
</evidence>
<keyword evidence="3 7" id="KW-0813">Transport</keyword>
<name>A0A9P0W180_9ASCO</name>
<accession>A0A9P0W180</accession>
<dbReference type="GO" id="GO:0031201">
    <property type="term" value="C:SNARE complex"/>
    <property type="evidence" value="ECO:0007669"/>
    <property type="project" value="TreeGrafter"/>
</dbReference>
<dbReference type="InterPro" id="IPR011990">
    <property type="entry name" value="TPR-like_helical_dom_sf"/>
</dbReference>
<protein>
    <submittedName>
        <fullName evidence="8">Alpha-soluble NSF attachment protein</fullName>
    </submittedName>
</protein>
<keyword evidence="4 7" id="KW-0931">ER-Golgi transport</keyword>
<evidence type="ECO:0000256" key="5">
    <source>
        <dbReference type="ARBA" id="ARBA00022927"/>
    </source>
</evidence>
<evidence type="ECO:0000256" key="6">
    <source>
        <dbReference type="ARBA" id="ARBA00023136"/>
    </source>
</evidence>
<keyword evidence="5 7" id="KW-0653">Protein transport</keyword>
<dbReference type="Gene3D" id="1.25.40.10">
    <property type="entry name" value="Tetratricopeptide repeat domain"/>
    <property type="match status" value="1"/>
</dbReference>
<dbReference type="PANTHER" id="PTHR13768:SF8">
    <property type="entry name" value="ALPHA-SOLUBLE NSF ATTACHMENT PROTEIN"/>
    <property type="match status" value="1"/>
</dbReference>
<keyword evidence="9" id="KW-1185">Reference proteome</keyword>
<proteinExistence type="inferred from homology"/>
<evidence type="ECO:0000256" key="4">
    <source>
        <dbReference type="ARBA" id="ARBA00022892"/>
    </source>
</evidence>
<dbReference type="SUPFAM" id="SSF48452">
    <property type="entry name" value="TPR-like"/>
    <property type="match status" value="1"/>
</dbReference>
<reference evidence="8" key="1">
    <citation type="submission" date="2022-03" db="EMBL/GenBank/DDBJ databases">
        <authorList>
            <person name="Legras J.-L."/>
            <person name="Devillers H."/>
            <person name="Grondin C."/>
        </authorList>
    </citation>
    <scope>NUCLEOTIDE SEQUENCE</scope>
    <source>
        <strain evidence="8">CLIB 1423</strain>
    </source>
</reference>
<dbReference type="FunFam" id="1.25.40.10:FF:000049">
    <property type="entry name" value="Alpha-soluble NSF attachment protein-like"/>
    <property type="match status" value="1"/>
</dbReference>
<comment type="caution">
    <text evidence="8">The sequence shown here is derived from an EMBL/GenBank/DDBJ whole genome shotgun (WGS) entry which is preliminary data.</text>
</comment>
<dbReference type="CDD" id="cd15832">
    <property type="entry name" value="SNAP"/>
    <property type="match status" value="1"/>
</dbReference>
<comment type="function">
    <text evidence="7">Required for vesicular transport between the endoplasmic reticulum and the Golgi apparatus.</text>
</comment>
<dbReference type="Pfam" id="PF14938">
    <property type="entry name" value="SNAP"/>
    <property type="match status" value="1"/>
</dbReference>
<keyword evidence="6 7" id="KW-0472">Membrane</keyword>
<evidence type="ECO:0000256" key="3">
    <source>
        <dbReference type="ARBA" id="ARBA00022448"/>
    </source>
</evidence>
<dbReference type="GO" id="GO:0019905">
    <property type="term" value="F:syntaxin binding"/>
    <property type="evidence" value="ECO:0007669"/>
    <property type="project" value="TreeGrafter"/>
</dbReference>
<dbReference type="EMBL" id="CAKXYY010000026">
    <property type="protein sequence ID" value="CAH2355409.1"/>
    <property type="molecule type" value="Genomic_DNA"/>
</dbReference>
<comment type="subcellular location">
    <subcellularLocation>
        <location evidence="1 7">Membrane</location>
        <topology evidence="1 7">Peripheral membrane protein</topology>
    </subcellularLocation>
</comment>
<evidence type="ECO:0000313" key="9">
    <source>
        <dbReference type="Proteomes" id="UP000837801"/>
    </source>
</evidence>
<dbReference type="AlphaFoldDB" id="A0A9P0W180"/>